<feature type="domain" description="Polysaccharide chain length determinant N-terminal" evidence="7">
    <location>
        <begin position="2"/>
        <end position="93"/>
    </location>
</feature>
<dbReference type="STRING" id="1566387.QV13_29445"/>
<dbReference type="GO" id="GO:0004713">
    <property type="term" value="F:protein tyrosine kinase activity"/>
    <property type="evidence" value="ECO:0007669"/>
    <property type="project" value="TreeGrafter"/>
</dbReference>
<dbReference type="Proteomes" id="UP000094412">
    <property type="component" value="Unassembled WGS sequence"/>
</dbReference>
<dbReference type="Pfam" id="PF02706">
    <property type="entry name" value="Wzz"/>
    <property type="match status" value="1"/>
</dbReference>
<evidence type="ECO:0008006" key="11">
    <source>
        <dbReference type="Google" id="ProtNLM"/>
    </source>
</evidence>
<reference evidence="9 10" key="1">
    <citation type="submission" date="2016-08" db="EMBL/GenBank/DDBJ databases">
        <title>Whole genome sequence of Mesorhizobium sp. strain UASWS1009 isolated from industrial sewage.</title>
        <authorList>
            <person name="Crovadore J."/>
            <person name="Calmin G."/>
            <person name="Chablais R."/>
            <person name="Cochard B."/>
            <person name="Lefort F."/>
        </authorList>
    </citation>
    <scope>NUCLEOTIDE SEQUENCE [LARGE SCALE GENOMIC DNA]</scope>
    <source>
        <strain evidence="9 10">UASWS1009</strain>
    </source>
</reference>
<dbReference type="OrthoDB" id="230260at2"/>
<sequence>MDIDIFQLPGILKRRAHYVVLTVLACLLLAMAFLATQKPYFRSTAEILLDLNRGSVVGTGGSANGQVSAQQSVGSQIYVLQSRDVLREVVKTLNLTDDPYLAATGGGLRQRLFGGAPPATTGDRTDAVVDALIKNLTVEQAGESLVLTVSMKHRDSEMAAKIANAVVEAYLNSSDQSQTDAGQRTSTALQAQTEALRRRLLDALAVAEKFRTENGLISTGQQGLVTDQQLAGLNQQLLAARQVAEQQKAIADQANQLNISNVETGAIAEALQSATLTDLRSRYAQLLDRQAELATSLGSEHPQMRAVRSQVATMRTTIENELQRIRKTAASNAERAKANLDSLQTRFDAQAGANSEEGKARIKLAQLESEAASINAVYQSFLTRSEELGRQQDIGKGNSRVISAAIPSSTPVQAPKSIVLIAAVLFGLAAGSVLAVLRDAISGAVRSERELMVATGAPMLATVDRMVESGKPGWRQRLAQAFRLRRAGDPPLRIKGKLVPELGLARVNRLLGLRREDGLPTVVAVVAADPTQISERAATGIAHQLHGLGEDVYLFNGMLRPETGLRQRDARGVGEVAEQHPLKDVLVYERVGNSSKRSGALLSLASELERSTAKTSPFFIVDACGTEAQELLPVLLKYADGIIVQSEIGSTHKNDLAVLVSEIEPWREKLIGNIVVGKKAA</sequence>
<dbReference type="AlphaFoldDB" id="A0A1C2DFU8"/>
<dbReference type="PANTHER" id="PTHR32309">
    <property type="entry name" value="TYROSINE-PROTEIN KINASE"/>
    <property type="match status" value="1"/>
</dbReference>
<evidence type="ECO:0000256" key="1">
    <source>
        <dbReference type="ARBA" id="ARBA00004651"/>
    </source>
</evidence>
<evidence type="ECO:0000313" key="9">
    <source>
        <dbReference type="EMBL" id="OCX13583.1"/>
    </source>
</evidence>
<evidence type="ECO:0000256" key="3">
    <source>
        <dbReference type="ARBA" id="ARBA00022692"/>
    </source>
</evidence>
<gene>
    <name evidence="9" type="ORF">QV13_29445</name>
</gene>
<feature type="domain" description="Tyrosine-protein kinase G-rich" evidence="8">
    <location>
        <begin position="366"/>
        <end position="439"/>
    </location>
</feature>
<proteinExistence type="predicted"/>
<dbReference type="PANTHER" id="PTHR32309:SF13">
    <property type="entry name" value="FERRIC ENTEROBACTIN TRANSPORT PROTEIN FEPE"/>
    <property type="match status" value="1"/>
</dbReference>
<dbReference type="InterPro" id="IPR050445">
    <property type="entry name" value="Bact_polysacc_biosynth/exp"/>
</dbReference>
<evidence type="ECO:0000256" key="2">
    <source>
        <dbReference type="ARBA" id="ARBA00022475"/>
    </source>
</evidence>
<evidence type="ECO:0000256" key="6">
    <source>
        <dbReference type="SAM" id="Phobius"/>
    </source>
</evidence>
<protein>
    <recommendedName>
        <fullName evidence="11">Polysaccharide chain length determinant N-terminal domain-containing protein</fullName>
    </recommendedName>
</protein>
<comment type="caution">
    <text evidence="9">The sequence shown here is derived from an EMBL/GenBank/DDBJ whole genome shotgun (WGS) entry which is preliminary data.</text>
</comment>
<evidence type="ECO:0000313" key="10">
    <source>
        <dbReference type="Proteomes" id="UP000094412"/>
    </source>
</evidence>
<dbReference type="GO" id="GO:0005886">
    <property type="term" value="C:plasma membrane"/>
    <property type="evidence" value="ECO:0007669"/>
    <property type="project" value="UniProtKB-SubCell"/>
</dbReference>
<dbReference type="RefSeq" id="WP_036257102.1">
    <property type="nucleotide sequence ID" value="NZ_MDEO01000036.1"/>
</dbReference>
<name>A0A1C2DFU8_9HYPH</name>
<evidence type="ECO:0000259" key="7">
    <source>
        <dbReference type="Pfam" id="PF02706"/>
    </source>
</evidence>
<comment type="subcellular location">
    <subcellularLocation>
        <location evidence="1">Cell membrane</location>
        <topology evidence="1">Multi-pass membrane protein</topology>
    </subcellularLocation>
</comment>
<accession>A0A1C2DFU8</accession>
<feature type="transmembrane region" description="Helical" evidence="6">
    <location>
        <begin position="16"/>
        <end position="35"/>
    </location>
</feature>
<keyword evidence="4 6" id="KW-1133">Transmembrane helix</keyword>
<dbReference type="EMBL" id="MDEO01000036">
    <property type="protein sequence ID" value="OCX13583.1"/>
    <property type="molecule type" value="Genomic_DNA"/>
</dbReference>
<evidence type="ECO:0000256" key="4">
    <source>
        <dbReference type="ARBA" id="ARBA00022989"/>
    </source>
</evidence>
<organism evidence="9 10">
    <name type="scientific">Mesorhizobium hungaricum</name>
    <dbReference type="NCBI Taxonomy" id="1566387"/>
    <lineage>
        <taxon>Bacteria</taxon>
        <taxon>Pseudomonadati</taxon>
        <taxon>Pseudomonadota</taxon>
        <taxon>Alphaproteobacteria</taxon>
        <taxon>Hyphomicrobiales</taxon>
        <taxon>Phyllobacteriaceae</taxon>
        <taxon>Mesorhizobium</taxon>
    </lineage>
</organism>
<keyword evidence="5 6" id="KW-0472">Membrane</keyword>
<evidence type="ECO:0000259" key="8">
    <source>
        <dbReference type="Pfam" id="PF13807"/>
    </source>
</evidence>
<keyword evidence="10" id="KW-1185">Reference proteome</keyword>
<dbReference type="InterPro" id="IPR003856">
    <property type="entry name" value="LPS_length_determ_N"/>
</dbReference>
<dbReference type="Pfam" id="PF13807">
    <property type="entry name" value="GNVR"/>
    <property type="match status" value="1"/>
</dbReference>
<keyword evidence="3 6" id="KW-0812">Transmembrane</keyword>
<evidence type="ECO:0000256" key="5">
    <source>
        <dbReference type="ARBA" id="ARBA00023136"/>
    </source>
</evidence>
<keyword evidence="2" id="KW-1003">Cell membrane</keyword>
<dbReference type="InterPro" id="IPR032807">
    <property type="entry name" value="GNVR"/>
</dbReference>